<dbReference type="EMBL" id="DVNA01000095">
    <property type="protein sequence ID" value="HIU54963.1"/>
    <property type="molecule type" value="Genomic_DNA"/>
</dbReference>
<comment type="caution">
    <text evidence="9">The sequence shown here is derived from an EMBL/GenBank/DDBJ whole genome shotgun (WGS) entry which is preliminary data.</text>
</comment>
<dbReference type="AlphaFoldDB" id="A0A9D1M7I8"/>
<feature type="transmembrane region" description="Helical" evidence="6">
    <location>
        <begin position="333"/>
        <end position="352"/>
    </location>
</feature>
<dbReference type="GO" id="GO:0022857">
    <property type="term" value="F:transmembrane transporter activity"/>
    <property type="evidence" value="ECO:0007669"/>
    <property type="project" value="TreeGrafter"/>
</dbReference>
<dbReference type="Pfam" id="PF12704">
    <property type="entry name" value="MacB_PCD"/>
    <property type="match status" value="2"/>
</dbReference>
<feature type="transmembrane region" description="Helical" evidence="6">
    <location>
        <begin position="416"/>
        <end position="441"/>
    </location>
</feature>
<dbReference type="Proteomes" id="UP000824112">
    <property type="component" value="Unassembled WGS sequence"/>
</dbReference>
<feature type="domain" description="MacB-like periplasmic core" evidence="8">
    <location>
        <begin position="16"/>
        <end position="230"/>
    </location>
</feature>
<evidence type="ECO:0000313" key="10">
    <source>
        <dbReference type="Proteomes" id="UP000824112"/>
    </source>
</evidence>
<sequence>MKSFLYSFKKYKVSFLLNIVGLTIAFAVFYILMVQVRFDWGFDSFHEGADRIYRLESHTSDSKSAVYTYPMLNQLINASPDIESAGIWSYPRDGVISKVEDGGQHFVSWSFCWITPGYAKVFTFDMIEGTVDSLQHENLAIIPLSLAEKVYGKRKSYLNEEFGDGQSWTLRVGGVYRDFPKNSMLGNHVYQIPNEGQMNNLLNDWTNANYFAYFKLREGADPQHLFDQIELQTGSGRIITKSDWEEADEKLYLRPLKDIYYTTDVLGEDISLHGNRWVTRLLLSIALLVVFVAGINFLNFSIALVPTKIKGINTRMVLGASVKQLRFSLLKEAVFLTIFSFLLSLLVIFLLSRTTATSLLDGDMRLPSQPGLVLISFLVAVATGIFSSLYPAYYITSFPPAMVVKGSFALSPQGRALRNGLLGFQFTVSLIVVAVVLFMGLQNYFLINGSMGFDKDQLVNVQMNSKIRIDQPEVFISKLKQNPFIEDVGFIERAIGESDVFMGWGRNTSKGEMIDFQVLPVTYNYLKVMGIDVLEGRDFRQEDADNQYGKFIFNQAAKKKYNLEVGDVINATGEIIGFMPDIKFQSFRWAVTPMAFYVWGKENWGIQDYKATVRVKAGADMNQVSRYIRSVCQELSPETNFDSAVKPFDAMLKNLYERERRQNFLVTLFSFLAIFISVVDVCGLIIFEAQARRREMGICKVFGSSESQILYLFNKPYIRMLLICFVISIPITYQIVSLWLQNFAYHIPVFWWVFAVALVILLLTVSTTVTVLSWRIAHENPIESLK</sequence>
<evidence type="ECO:0000256" key="2">
    <source>
        <dbReference type="ARBA" id="ARBA00022475"/>
    </source>
</evidence>
<feature type="domain" description="MacB-like periplasmic core" evidence="8">
    <location>
        <begin position="428"/>
        <end position="630"/>
    </location>
</feature>
<dbReference type="InterPro" id="IPR025857">
    <property type="entry name" value="MacB_PCD"/>
</dbReference>
<name>A0A9D1M7I8_9BACT</name>
<feature type="transmembrane region" description="Helical" evidence="6">
    <location>
        <begin position="664"/>
        <end position="687"/>
    </location>
</feature>
<evidence type="ECO:0000256" key="4">
    <source>
        <dbReference type="ARBA" id="ARBA00022989"/>
    </source>
</evidence>
<keyword evidence="5 6" id="KW-0472">Membrane</keyword>
<evidence type="ECO:0000256" key="6">
    <source>
        <dbReference type="SAM" id="Phobius"/>
    </source>
</evidence>
<keyword evidence="3 6" id="KW-0812">Transmembrane</keyword>
<feature type="transmembrane region" description="Helical" evidence="6">
    <location>
        <begin position="281"/>
        <end position="305"/>
    </location>
</feature>
<evidence type="ECO:0000259" key="8">
    <source>
        <dbReference type="Pfam" id="PF12704"/>
    </source>
</evidence>
<feature type="transmembrane region" description="Helical" evidence="6">
    <location>
        <begin position="12"/>
        <end position="33"/>
    </location>
</feature>
<evidence type="ECO:0000256" key="5">
    <source>
        <dbReference type="ARBA" id="ARBA00023136"/>
    </source>
</evidence>
<evidence type="ECO:0000256" key="1">
    <source>
        <dbReference type="ARBA" id="ARBA00004651"/>
    </source>
</evidence>
<feature type="domain" description="ABC3 transporter permease C-terminal" evidence="7">
    <location>
        <begin position="668"/>
        <end position="781"/>
    </location>
</feature>
<feature type="transmembrane region" description="Helical" evidence="6">
    <location>
        <begin position="752"/>
        <end position="777"/>
    </location>
</feature>
<dbReference type="InterPro" id="IPR003838">
    <property type="entry name" value="ABC3_permease_C"/>
</dbReference>
<keyword evidence="2" id="KW-1003">Cell membrane</keyword>
<evidence type="ECO:0000256" key="3">
    <source>
        <dbReference type="ARBA" id="ARBA00022692"/>
    </source>
</evidence>
<dbReference type="PANTHER" id="PTHR30572">
    <property type="entry name" value="MEMBRANE COMPONENT OF TRANSPORTER-RELATED"/>
    <property type="match status" value="1"/>
</dbReference>
<comment type="subcellular location">
    <subcellularLocation>
        <location evidence="1">Cell membrane</location>
        <topology evidence="1">Multi-pass membrane protein</topology>
    </subcellularLocation>
</comment>
<proteinExistence type="predicted"/>
<dbReference type="GO" id="GO:0005886">
    <property type="term" value="C:plasma membrane"/>
    <property type="evidence" value="ECO:0007669"/>
    <property type="project" value="UniProtKB-SubCell"/>
</dbReference>
<reference evidence="9" key="1">
    <citation type="submission" date="2020-10" db="EMBL/GenBank/DDBJ databases">
        <authorList>
            <person name="Gilroy R."/>
        </authorList>
    </citation>
    <scope>NUCLEOTIDE SEQUENCE</scope>
    <source>
        <strain evidence="9">CHK158-818</strain>
    </source>
</reference>
<evidence type="ECO:0000259" key="7">
    <source>
        <dbReference type="Pfam" id="PF02687"/>
    </source>
</evidence>
<dbReference type="Pfam" id="PF02687">
    <property type="entry name" value="FtsX"/>
    <property type="match status" value="2"/>
</dbReference>
<dbReference type="PANTHER" id="PTHR30572:SF18">
    <property type="entry name" value="ABC-TYPE MACROLIDE FAMILY EXPORT SYSTEM PERMEASE COMPONENT 2"/>
    <property type="match status" value="1"/>
</dbReference>
<keyword evidence="4 6" id="KW-1133">Transmembrane helix</keyword>
<organism evidence="9 10">
    <name type="scientific">Candidatus Gallibacteroides avistercoris</name>
    <dbReference type="NCBI Taxonomy" id="2840833"/>
    <lineage>
        <taxon>Bacteria</taxon>
        <taxon>Pseudomonadati</taxon>
        <taxon>Bacteroidota</taxon>
        <taxon>Bacteroidia</taxon>
        <taxon>Bacteroidales</taxon>
        <taxon>Bacteroidaceae</taxon>
        <taxon>Bacteroidaceae incertae sedis</taxon>
        <taxon>Candidatus Gallibacteroides</taxon>
    </lineage>
</organism>
<feature type="transmembrane region" description="Helical" evidence="6">
    <location>
        <begin position="717"/>
        <end position="740"/>
    </location>
</feature>
<dbReference type="InterPro" id="IPR050250">
    <property type="entry name" value="Macrolide_Exporter_MacB"/>
</dbReference>
<protein>
    <submittedName>
        <fullName evidence="9">ABC transporter permease</fullName>
    </submittedName>
</protein>
<evidence type="ECO:0000313" key="9">
    <source>
        <dbReference type="EMBL" id="HIU54963.1"/>
    </source>
</evidence>
<feature type="domain" description="ABC3 transporter permease C-terminal" evidence="7">
    <location>
        <begin position="284"/>
        <end position="400"/>
    </location>
</feature>
<accession>A0A9D1M7I8</accession>
<reference evidence="9" key="2">
    <citation type="journal article" date="2021" name="PeerJ">
        <title>Extensive microbial diversity within the chicken gut microbiome revealed by metagenomics and culture.</title>
        <authorList>
            <person name="Gilroy R."/>
            <person name="Ravi A."/>
            <person name="Getino M."/>
            <person name="Pursley I."/>
            <person name="Horton D.L."/>
            <person name="Alikhan N.F."/>
            <person name="Baker D."/>
            <person name="Gharbi K."/>
            <person name="Hall N."/>
            <person name="Watson M."/>
            <person name="Adriaenssens E.M."/>
            <person name="Foster-Nyarko E."/>
            <person name="Jarju S."/>
            <person name="Secka A."/>
            <person name="Antonio M."/>
            <person name="Oren A."/>
            <person name="Chaudhuri R.R."/>
            <person name="La Ragione R."/>
            <person name="Hildebrand F."/>
            <person name="Pallen M.J."/>
        </authorList>
    </citation>
    <scope>NUCLEOTIDE SEQUENCE</scope>
    <source>
        <strain evidence="9">CHK158-818</strain>
    </source>
</reference>
<feature type="transmembrane region" description="Helical" evidence="6">
    <location>
        <begin position="372"/>
        <end position="395"/>
    </location>
</feature>
<gene>
    <name evidence="9" type="ORF">IAB03_04030</name>
</gene>